<gene>
    <name evidence="1" type="ORF">BJ138DRAFT_1087034</name>
</gene>
<name>A0ACB8ABU6_9AGAM</name>
<protein>
    <submittedName>
        <fullName evidence="1">Uncharacterized protein</fullName>
    </submittedName>
</protein>
<dbReference type="EMBL" id="MU267702">
    <property type="protein sequence ID" value="KAH7910724.1"/>
    <property type="molecule type" value="Genomic_DNA"/>
</dbReference>
<proteinExistence type="predicted"/>
<evidence type="ECO:0000313" key="2">
    <source>
        <dbReference type="Proteomes" id="UP000790377"/>
    </source>
</evidence>
<dbReference type="Proteomes" id="UP000790377">
    <property type="component" value="Unassembled WGS sequence"/>
</dbReference>
<comment type="caution">
    <text evidence="1">The sequence shown here is derived from an EMBL/GenBank/DDBJ whole genome shotgun (WGS) entry which is preliminary data.</text>
</comment>
<evidence type="ECO:0000313" key="1">
    <source>
        <dbReference type="EMBL" id="KAH7910724.1"/>
    </source>
</evidence>
<reference evidence="1" key="1">
    <citation type="journal article" date="2021" name="New Phytol.">
        <title>Evolutionary innovations through gain and loss of genes in the ectomycorrhizal Boletales.</title>
        <authorList>
            <person name="Wu G."/>
            <person name="Miyauchi S."/>
            <person name="Morin E."/>
            <person name="Kuo A."/>
            <person name="Drula E."/>
            <person name="Varga T."/>
            <person name="Kohler A."/>
            <person name="Feng B."/>
            <person name="Cao Y."/>
            <person name="Lipzen A."/>
            <person name="Daum C."/>
            <person name="Hundley H."/>
            <person name="Pangilinan J."/>
            <person name="Johnson J."/>
            <person name="Barry K."/>
            <person name="LaButti K."/>
            <person name="Ng V."/>
            <person name="Ahrendt S."/>
            <person name="Min B."/>
            <person name="Choi I.G."/>
            <person name="Park H."/>
            <person name="Plett J.M."/>
            <person name="Magnuson J."/>
            <person name="Spatafora J.W."/>
            <person name="Nagy L.G."/>
            <person name="Henrissat B."/>
            <person name="Grigoriev I.V."/>
            <person name="Yang Z.L."/>
            <person name="Xu J."/>
            <person name="Martin F.M."/>
        </authorList>
    </citation>
    <scope>NUCLEOTIDE SEQUENCE</scope>
    <source>
        <strain evidence="1">ATCC 28755</strain>
    </source>
</reference>
<keyword evidence="2" id="KW-1185">Reference proteome</keyword>
<accession>A0ACB8ABU6</accession>
<organism evidence="1 2">
    <name type="scientific">Hygrophoropsis aurantiaca</name>
    <dbReference type="NCBI Taxonomy" id="72124"/>
    <lineage>
        <taxon>Eukaryota</taxon>
        <taxon>Fungi</taxon>
        <taxon>Dikarya</taxon>
        <taxon>Basidiomycota</taxon>
        <taxon>Agaricomycotina</taxon>
        <taxon>Agaricomycetes</taxon>
        <taxon>Agaricomycetidae</taxon>
        <taxon>Boletales</taxon>
        <taxon>Coniophorineae</taxon>
        <taxon>Hygrophoropsidaceae</taxon>
        <taxon>Hygrophoropsis</taxon>
    </lineage>
</organism>
<sequence>MNSNRRAPPQGAPPSYVFVNRVYRRNLRPVVIAYSALCALYTLAWYVISFKELTLDNDDHFPKLAPFAIVQGVLFLVACLIEVFGVASAAERLPLIRLYAFLSGFSALMVIAVGLMRCIIHFTFKNDLLTECQDSVKGGSTGAVFGLWGTYPVDIPSGVDTTTYCNNEWSHDSWVEILTTVIEIVLGLLFTWIAFAYYRQMLDPSSPANASRAPSNQVRMDGYPEHYNPPYGSAADLPYDSPYANAYAPPPGPPPTDSKPPGYAYAGGEYTNFGGDKDDKKDDPFSDFDGPSVPRPTHFAEERDVTTRAWPDA</sequence>